<evidence type="ECO:0000256" key="1">
    <source>
        <dbReference type="ARBA" id="ARBA00004394"/>
    </source>
</evidence>
<dbReference type="SUPFAM" id="SSF53448">
    <property type="entry name" value="Nucleotide-diphospho-sugar transferases"/>
    <property type="match status" value="1"/>
</dbReference>
<dbReference type="Pfam" id="PF11051">
    <property type="entry name" value="Mannosyl_trans3"/>
    <property type="match status" value="1"/>
</dbReference>
<keyword evidence="5" id="KW-0812">Transmembrane</keyword>
<keyword evidence="6" id="KW-0735">Signal-anchor</keyword>
<keyword evidence="4" id="KW-0808">Transferase</keyword>
<dbReference type="GO" id="GO:0046354">
    <property type="term" value="P:mannan biosynthetic process"/>
    <property type="evidence" value="ECO:0007669"/>
    <property type="project" value="TreeGrafter"/>
</dbReference>
<evidence type="ECO:0000256" key="6">
    <source>
        <dbReference type="ARBA" id="ARBA00022968"/>
    </source>
</evidence>
<name>A0AAV0UYL9_HYABA</name>
<evidence type="ECO:0008006" key="13">
    <source>
        <dbReference type="Google" id="ProtNLM"/>
    </source>
</evidence>
<evidence type="ECO:0000256" key="3">
    <source>
        <dbReference type="ARBA" id="ARBA00009105"/>
    </source>
</evidence>
<gene>
    <name evidence="11" type="ORF">HBR001_LOCUS8186</name>
</gene>
<evidence type="ECO:0000256" key="8">
    <source>
        <dbReference type="ARBA" id="ARBA00023034"/>
    </source>
</evidence>
<dbReference type="PANTHER" id="PTHR31646:SF1">
    <property type="entry name" value="ALPHA-1,2-MANNOSYLTRANSFERASE MNN2"/>
    <property type="match status" value="1"/>
</dbReference>
<keyword evidence="12" id="KW-1185">Reference proteome</keyword>
<comment type="similarity">
    <text evidence="3">Belongs to the MNN1/MNT family.</text>
</comment>
<reference evidence="11" key="1">
    <citation type="submission" date="2022-12" db="EMBL/GenBank/DDBJ databases">
        <authorList>
            <person name="Webb A."/>
        </authorList>
    </citation>
    <scope>NUCLEOTIDE SEQUENCE</scope>
    <source>
        <strain evidence="11">Hp1</strain>
    </source>
</reference>
<evidence type="ECO:0000256" key="2">
    <source>
        <dbReference type="ARBA" id="ARBA00004606"/>
    </source>
</evidence>
<dbReference type="PANTHER" id="PTHR31646">
    <property type="entry name" value="ALPHA-1,2-MANNOSYLTRANSFERASE MNN2"/>
    <property type="match status" value="1"/>
</dbReference>
<dbReference type="AlphaFoldDB" id="A0AAV0UYL9"/>
<dbReference type="InterPro" id="IPR022751">
    <property type="entry name" value="Alpha_mannosyltransferase"/>
</dbReference>
<dbReference type="GO" id="GO:0000139">
    <property type="term" value="C:Golgi membrane"/>
    <property type="evidence" value="ECO:0007669"/>
    <property type="project" value="UniProtKB-SubCell"/>
</dbReference>
<evidence type="ECO:0000256" key="4">
    <source>
        <dbReference type="ARBA" id="ARBA00022679"/>
    </source>
</evidence>
<dbReference type="InterPro" id="IPR029044">
    <property type="entry name" value="Nucleotide-diphossugar_trans"/>
</dbReference>
<keyword evidence="9" id="KW-0472">Membrane</keyword>
<evidence type="ECO:0000256" key="10">
    <source>
        <dbReference type="ARBA" id="ARBA00037847"/>
    </source>
</evidence>
<keyword evidence="7" id="KW-1133">Transmembrane helix</keyword>
<accession>A0AAV0UYL9</accession>
<dbReference type="EMBL" id="CANTFL010001445">
    <property type="protein sequence ID" value="CAI5740554.1"/>
    <property type="molecule type" value="Genomic_DNA"/>
</dbReference>
<comment type="subcellular location">
    <subcellularLocation>
        <location evidence="10">Endomembrane system</location>
        <topology evidence="10">Single-pass membrane protein</topology>
    </subcellularLocation>
    <subcellularLocation>
        <location evidence="1">Golgi apparatus membrane</location>
    </subcellularLocation>
    <subcellularLocation>
        <location evidence="2">Membrane</location>
        <topology evidence="2">Single-pass type II membrane protein</topology>
    </subcellularLocation>
</comment>
<evidence type="ECO:0000313" key="11">
    <source>
        <dbReference type="EMBL" id="CAI5740554.1"/>
    </source>
</evidence>
<keyword evidence="8" id="KW-0333">Golgi apparatus</keyword>
<dbReference type="Proteomes" id="UP001162031">
    <property type="component" value="Unassembled WGS sequence"/>
</dbReference>
<sequence length="570" mass="65887">MEVAKRQIRKEAEEHLFYKTESTQFLSFDRASKESPLVTRNDRLQKEDDEAPYALLLSKGETTPRNLTCLSWKATDECSPFGPRNPEKDLGCFDAIPFGESGYCEVEDMETGEHLQAMRLYCSSSHWDRKFGCSAAADFTNFHYKARKATENARVSGFRLPNIPGELIEGQKEGQRDGVVMVVYPKLVPSAYATVWTLRKVLKCQLPIEIWYLDTEFENKQDAMKPLKALAVNNEISIITLRKIMDRHASGFRAKVFAIYNSHFERILFLDADNVPSRDPSFLFSSPEFVENGAVFWPDFWHPGHTIFNINNQSILWELLDMPFIDMFEQESGQILIDRRRHAEALELVKFYTFYQPSYFDQMKLVHGDKDLFRLAWLKLDASFHMIKTPPAIAGKIVNGTFCGLTMVQHDAQGNVLFLHRNSHKLMGESLRGQMNYKSRAIAWSKKKTEMRQKFRQEGKKVPDWSEMKSIFQTEEIPAPTLEAPEPDGYPDSVVWTHLLSFNNTYEQENYHVMTYNAYPDFPRLQNCYGQRNVSKAEHFYTQNVTDLPFAGLEAELRRFAAEAVEIKQA</sequence>
<evidence type="ECO:0000256" key="9">
    <source>
        <dbReference type="ARBA" id="ARBA00023136"/>
    </source>
</evidence>
<proteinExistence type="inferred from homology"/>
<evidence type="ECO:0000313" key="12">
    <source>
        <dbReference type="Proteomes" id="UP001162031"/>
    </source>
</evidence>
<dbReference type="GO" id="GO:0000026">
    <property type="term" value="F:alpha-1,2-mannosyltransferase activity"/>
    <property type="evidence" value="ECO:0007669"/>
    <property type="project" value="TreeGrafter"/>
</dbReference>
<dbReference type="Gene3D" id="3.90.550.10">
    <property type="entry name" value="Spore Coat Polysaccharide Biosynthesis Protein SpsA, Chain A"/>
    <property type="match status" value="1"/>
</dbReference>
<organism evidence="11 12">
    <name type="scientific">Hyaloperonospora brassicae</name>
    <name type="common">Brassica downy mildew</name>
    <name type="synonym">Peronospora brassicae</name>
    <dbReference type="NCBI Taxonomy" id="162125"/>
    <lineage>
        <taxon>Eukaryota</taxon>
        <taxon>Sar</taxon>
        <taxon>Stramenopiles</taxon>
        <taxon>Oomycota</taxon>
        <taxon>Peronosporomycetes</taxon>
        <taxon>Peronosporales</taxon>
        <taxon>Peronosporaceae</taxon>
        <taxon>Hyaloperonospora</taxon>
    </lineage>
</organism>
<evidence type="ECO:0000256" key="7">
    <source>
        <dbReference type="ARBA" id="ARBA00022989"/>
    </source>
</evidence>
<evidence type="ECO:0000256" key="5">
    <source>
        <dbReference type="ARBA" id="ARBA00022692"/>
    </source>
</evidence>
<protein>
    <recommendedName>
        <fullName evidence="13">Glycosyltransferase family 71 protein</fullName>
    </recommendedName>
</protein>
<comment type="caution">
    <text evidence="11">The sequence shown here is derived from an EMBL/GenBank/DDBJ whole genome shotgun (WGS) entry which is preliminary data.</text>
</comment>